<name>A0ABY8VG21_9CORY</name>
<organism evidence="2 3">
    <name type="scientific">Corynebacterium breve</name>
    <dbReference type="NCBI Taxonomy" id="3049799"/>
    <lineage>
        <taxon>Bacteria</taxon>
        <taxon>Bacillati</taxon>
        <taxon>Actinomycetota</taxon>
        <taxon>Actinomycetes</taxon>
        <taxon>Mycobacteriales</taxon>
        <taxon>Corynebacteriaceae</taxon>
        <taxon>Corynebacterium</taxon>
    </lineage>
</organism>
<protein>
    <recommendedName>
        <fullName evidence="4">Serine/threonine protein kinase</fullName>
    </recommendedName>
</protein>
<evidence type="ECO:0000256" key="1">
    <source>
        <dbReference type="SAM" id="MobiDB-lite"/>
    </source>
</evidence>
<keyword evidence="3" id="KW-1185">Reference proteome</keyword>
<feature type="compositionally biased region" description="Pro residues" evidence="1">
    <location>
        <begin position="443"/>
        <end position="459"/>
    </location>
</feature>
<dbReference type="Proteomes" id="UP001225598">
    <property type="component" value="Chromosome"/>
</dbReference>
<feature type="region of interest" description="Disordered" evidence="1">
    <location>
        <begin position="306"/>
        <end position="325"/>
    </location>
</feature>
<sequence>MTNYVIPDHGLGAIRNYQAAEIRCTNVTSLVQEADEVTVDLAVILKRNSEFNHFDIHFRGQKLGELSKQDADLYPELHRIADAGLQPQVTARATASFSLDEQAEPIFNDDANLIVRLPRPGICLPQNNPPTAPWALVDDHQARTKAYFVQYDTDAPEASMQENMHLLATLHKDVSGELVACIDGRRVGTVAREDSEALAQTIAQLEQRGLVPVVRGFHTLVLGAPQLTLWASDSFDFNHLAISPFPALKEQMASVAHTDVEQLPATTQMPAAAEVAPAVFAEEQRDDEEAGESVDTVPFSTNHAAEQAALAADSEEGEESDYTPAPHRKYLGAAAAVGALALVGTGILGFNGNLPVSSDNVAANVNKPQRDTPTTHYPYSTNTAVRGSSSSANVESPTTSSSTTDKATEQVTTELTTVEPAPPVTEVSTAPAQPVEEYAYTPDPVPAPEPPPVPAPEPAPSDDYDVDGPLIDFEIEYDYGFEEHRGTPDSPLRFTLF</sequence>
<evidence type="ECO:0000313" key="2">
    <source>
        <dbReference type="EMBL" id="WIM67911.1"/>
    </source>
</evidence>
<feature type="compositionally biased region" description="Low complexity" evidence="1">
    <location>
        <begin position="409"/>
        <end position="419"/>
    </location>
</feature>
<evidence type="ECO:0000313" key="3">
    <source>
        <dbReference type="Proteomes" id="UP001225598"/>
    </source>
</evidence>
<accession>A0ABY8VG21</accession>
<feature type="compositionally biased region" description="Polar residues" evidence="1">
    <location>
        <begin position="361"/>
        <end position="405"/>
    </location>
</feature>
<dbReference type="RefSeq" id="WP_284825235.1">
    <property type="nucleotide sequence ID" value="NZ_CP126969.1"/>
</dbReference>
<proteinExistence type="predicted"/>
<evidence type="ECO:0008006" key="4">
    <source>
        <dbReference type="Google" id="ProtNLM"/>
    </source>
</evidence>
<dbReference type="EMBL" id="CP126969">
    <property type="protein sequence ID" value="WIM67911.1"/>
    <property type="molecule type" value="Genomic_DNA"/>
</dbReference>
<reference evidence="2 3" key="1">
    <citation type="submission" date="2023-05" db="EMBL/GenBank/DDBJ databases">
        <title>Corynebacterium suedekumii sp. nov. and Corynebacterium breve sp. nov. isolated from raw cow's milk.</title>
        <authorList>
            <person name="Baer M.K."/>
            <person name="Mehl L."/>
            <person name="Hellmuth R."/>
            <person name="Marke G."/>
            <person name="Lipski A."/>
        </authorList>
    </citation>
    <scope>NUCLEOTIDE SEQUENCE [LARGE SCALE GENOMIC DNA]</scope>
    <source>
        <strain evidence="2 3">R4</strain>
    </source>
</reference>
<feature type="region of interest" description="Disordered" evidence="1">
    <location>
        <begin position="361"/>
        <end position="468"/>
    </location>
</feature>
<gene>
    <name evidence="2" type="ORF">QP027_00475</name>
</gene>